<keyword evidence="4 14" id="KW-0732">Signal</keyword>
<keyword evidence="5" id="KW-1015">Disulfide bond</keyword>
<evidence type="ECO:0000256" key="13">
    <source>
        <dbReference type="RuleBase" id="RU361173"/>
    </source>
</evidence>
<feature type="chain" id="PRO_5021476056" description="pectin lyase" evidence="14">
    <location>
        <begin position="21"/>
        <end position="379"/>
    </location>
</feature>
<dbReference type="Proteomes" id="UP000319663">
    <property type="component" value="Unassembled WGS sequence"/>
</dbReference>
<dbReference type="Gene3D" id="2.160.20.10">
    <property type="entry name" value="Single-stranded right-handed beta-helix, Pectin lyase-like"/>
    <property type="match status" value="1"/>
</dbReference>
<dbReference type="FunFam" id="2.160.20.10:FF:000003">
    <property type="entry name" value="Pectin lyase F"/>
    <property type="match status" value="1"/>
</dbReference>
<keyword evidence="17" id="KW-1185">Reference proteome</keyword>
<dbReference type="GO" id="GO:0000272">
    <property type="term" value="P:polysaccharide catabolic process"/>
    <property type="evidence" value="ECO:0007669"/>
    <property type="project" value="UniProtKB-KW"/>
</dbReference>
<evidence type="ECO:0000313" key="17">
    <source>
        <dbReference type="Proteomes" id="UP000319663"/>
    </source>
</evidence>
<dbReference type="InterPro" id="IPR045032">
    <property type="entry name" value="PEL"/>
</dbReference>
<evidence type="ECO:0000256" key="12">
    <source>
        <dbReference type="ARBA" id="ARBA00039082"/>
    </source>
</evidence>
<dbReference type="GO" id="GO:0005576">
    <property type="term" value="C:extracellular region"/>
    <property type="evidence" value="ECO:0007669"/>
    <property type="project" value="UniProtKB-SubCell"/>
</dbReference>
<proteinExistence type="inferred from homology"/>
<evidence type="ECO:0000256" key="6">
    <source>
        <dbReference type="ARBA" id="ARBA00023239"/>
    </source>
</evidence>
<evidence type="ECO:0000256" key="4">
    <source>
        <dbReference type="ARBA" id="ARBA00022729"/>
    </source>
</evidence>
<evidence type="ECO:0000256" key="14">
    <source>
        <dbReference type="SAM" id="SignalP"/>
    </source>
</evidence>
<evidence type="ECO:0000256" key="5">
    <source>
        <dbReference type="ARBA" id="ARBA00023157"/>
    </source>
</evidence>
<sequence>MKYTYLLGIISAALTGNAAAISVSGAAEGFAAGVSGGGSATPVYPKSLGDLVSYLGDDEPRVIVLDKTFDFTGSEGTATGEGCAPWGTGDACQVAINFNNWCDGQSSAQQIKVKYDKAGVEGIKVTSNKTILGVGSNGTIKGKGLRIANGASNVIIQNIAITDINPKYVWGGDGITLDDCDLVWIDHVTTARIGRQHIVLGTSASNRVTISNNFIDGRTPYSASCNGYHYWGVFLFGSSDMVTLKGNHIYHTSGRSPKVEGNTLLHAVNNYFSDNTGHAFELMKGSYVLAEGNVFDNVKEVVGSGIEGQAFAVSNSADSSVCKEYIGRSCMVNGFQNSGKFDLRDKGFLSNFRGKNVASSTSYTGVQASVLHNAGQGKL</sequence>
<name>A0A507QVF1_MONPU</name>
<reference evidence="16 17" key="1">
    <citation type="submission" date="2019-06" db="EMBL/GenBank/DDBJ databases">
        <title>Wine fermentation using esterase from Monascus purpureus.</title>
        <authorList>
            <person name="Geng C."/>
            <person name="Zhang Y."/>
        </authorList>
    </citation>
    <scope>NUCLEOTIDE SEQUENCE [LARGE SCALE GENOMIC DNA]</scope>
    <source>
        <strain evidence="16">HQ1</strain>
    </source>
</reference>
<dbReference type="SMART" id="SM00656">
    <property type="entry name" value="Amb_all"/>
    <property type="match status" value="1"/>
</dbReference>
<dbReference type="EMBL" id="VIFY01000046">
    <property type="protein sequence ID" value="TQB73359.1"/>
    <property type="molecule type" value="Genomic_DNA"/>
</dbReference>
<comment type="subcellular location">
    <subcellularLocation>
        <location evidence="1 13">Secreted</location>
    </subcellularLocation>
</comment>
<dbReference type="GO" id="GO:0030570">
    <property type="term" value="F:pectate lyase activity"/>
    <property type="evidence" value="ECO:0007669"/>
    <property type="project" value="InterPro"/>
</dbReference>
<dbReference type="InterPro" id="IPR002022">
    <property type="entry name" value="Pec_lyase"/>
</dbReference>
<keyword evidence="6 13" id="KW-0456">Lyase</keyword>
<keyword evidence="7 13" id="KW-0119">Carbohydrate metabolism</keyword>
<evidence type="ECO:0000259" key="15">
    <source>
        <dbReference type="SMART" id="SM00656"/>
    </source>
</evidence>
<evidence type="ECO:0000256" key="10">
    <source>
        <dbReference type="ARBA" id="ARBA00036818"/>
    </source>
</evidence>
<keyword evidence="9 13" id="KW-0624">Polysaccharide degradation</keyword>
<dbReference type="PANTHER" id="PTHR31683:SF16">
    <property type="entry name" value="PECTIN LYASE A-RELATED"/>
    <property type="match status" value="1"/>
</dbReference>
<gene>
    <name evidence="16" type="ORF">MPDQ_005944</name>
</gene>
<feature type="signal peptide" evidence="14">
    <location>
        <begin position="1"/>
        <end position="20"/>
    </location>
</feature>
<dbReference type="InterPro" id="IPR012334">
    <property type="entry name" value="Pectin_lyas_fold"/>
</dbReference>
<comment type="similarity">
    <text evidence="2 13">Belongs to the polysaccharide lyase 1 family.</text>
</comment>
<comment type="function">
    <text evidence="11">Pectinolytic enzymes consist of four classes of enzymes: pectin lyase, polygalacturonase, pectin methylesterase and rhamnogalacturonase. Among pectinolytic enzymes, pectin lyase is the most important in depolymerization of pectin, since it cleaves internal glycosidic bonds of highly methylated pectins.</text>
</comment>
<evidence type="ECO:0000256" key="8">
    <source>
        <dbReference type="ARBA" id="ARBA00023316"/>
    </source>
</evidence>
<dbReference type="OrthoDB" id="1637350at2759"/>
<comment type="catalytic activity">
    <reaction evidence="10">
        <text>Eliminative cleavage of (1-&gt;4)-alpha-D-galacturonan methyl ester to give oligosaccharides with 4-deoxy-6-O-methyl-alpha-D-galact-4-enuronosyl groups at their non-reducing ends.</text>
        <dbReference type="EC" id="4.2.2.10"/>
    </reaction>
</comment>
<dbReference type="Pfam" id="PF00544">
    <property type="entry name" value="Pectate_lyase_4"/>
    <property type="match status" value="1"/>
</dbReference>
<keyword evidence="8" id="KW-0961">Cell wall biogenesis/degradation</keyword>
<keyword evidence="3 13" id="KW-0964">Secreted</keyword>
<feature type="domain" description="Pectate lyase" evidence="15">
    <location>
        <begin position="85"/>
        <end position="301"/>
    </location>
</feature>
<dbReference type="GO" id="GO:0071555">
    <property type="term" value="P:cell wall organization"/>
    <property type="evidence" value="ECO:0007669"/>
    <property type="project" value="UniProtKB-KW"/>
</dbReference>
<evidence type="ECO:0000256" key="11">
    <source>
        <dbReference type="ARBA" id="ARBA00037631"/>
    </source>
</evidence>
<evidence type="ECO:0000256" key="9">
    <source>
        <dbReference type="ARBA" id="ARBA00023326"/>
    </source>
</evidence>
<evidence type="ECO:0000256" key="2">
    <source>
        <dbReference type="ARBA" id="ARBA00010980"/>
    </source>
</evidence>
<evidence type="ECO:0000256" key="7">
    <source>
        <dbReference type="ARBA" id="ARBA00023277"/>
    </source>
</evidence>
<dbReference type="GO" id="GO:0047490">
    <property type="term" value="F:pectin lyase activity"/>
    <property type="evidence" value="ECO:0007669"/>
    <property type="project" value="UniProtKB-EC"/>
</dbReference>
<evidence type="ECO:0000256" key="1">
    <source>
        <dbReference type="ARBA" id="ARBA00004613"/>
    </source>
</evidence>
<dbReference type="STRING" id="5098.A0A507QVF1"/>
<accession>A0A507QVF1</accession>
<dbReference type="SUPFAM" id="SSF51126">
    <property type="entry name" value="Pectin lyase-like"/>
    <property type="match status" value="1"/>
</dbReference>
<comment type="caution">
    <text evidence="16">The sequence shown here is derived from an EMBL/GenBank/DDBJ whole genome shotgun (WGS) entry which is preliminary data.</text>
</comment>
<evidence type="ECO:0000313" key="16">
    <source>
        <dbReference type="EMBL" id="TQB73359.1"/>
    </source>
</evidence>
<dbReference type="PANTHER" id="PTHR31683">
    <property type="entry name" value="PECTATE LYASE 18-RELATED"/>
    <property type="match status" value="1"/>
</dbReference>
<dbReference type="EC" id="4.2.2.10" evidence="12"/>
<protein>
    <recommendedName>
        <fullName evidence="12">pectin lyase</fullName>
        <ecNumber evidence="12">4.2.2.10</ecNumber>
    </recommendedName>
</protein>
<dbReference type="AlphaFoldDB" id="A0A507QVF1"/>
<evidence type="ECO:0000256" key="3">
    <source>
        <dbReference type="ARBA" id="ARBA00022525"/>
    </source>
</evidence>
<dbReference type="InterPro" id="IPR011050">
    <property type="entry name" value="Pectin_lyase_fold/virulence"/>
</dbReference>
<organism evidence="16 17">
    <name type="scientific">Monascus purpureus</name>
    <name type="common">Red mold</name>
    <name type="synonym">Monascus anka</name>
    <dbReference type="NCBI Taxonomy" id="5098"/>
    <lineage>
        <taxon>Eukaryota</taxon>
        <taxon>Fungi</taxon>
        <taxon>Dikarya</taxon>
        <taxon>Ascomycota</taxon>
        <taxon>Pezizomycotina</taxon>
        <taxon>Eurotiomycetes</taxon>
        <taxon>Eurotiomycetidae</taxon>
        <taxon>Eurotiales</taxon>
        <taxon>Aspergillaceae</taxon>
        <taxon>Monascus</taxon>
    </lineage>
</organism>